<dbReference type="Gene3D" id="6.10.340.10">
    <property type="match status" value="1"/>
</dbReference>
<evidence type="ECO:0000313" key="6">
    <source>
        <dbReference type="Proteomes" id="UP000756860"/>
    </source>
</evidence>
<dbReference type="Pfam" id="PF00672">
    <property type="entry name" value="HAMP"/>
    <property type="match status" value="1"/>
</dbReference>
<dbReference type="CDD" id="cd06225">
    <property type="entry name" value="HAMP"/>
    <property type="match status" value="1"/>
</dbReference>
<feature type="domain" description="GGDEF" evidence="4">
    <location>
        <begin position="273"/>
        <end position="428"/>
    </location>
</feature>
<dbReference type="Pfam" id="PF00990">
    <property type="entry name" value="GGDEF"/>
    <property type="match status" value="1"/>
</dbReference>
<evidence type="ECO:0000256" key="2">
    <source>
        <dbReference type="SAM" id="Phobius"/>
    </source>
</evidence>
<comment type="caution">
    <text evidence="5">The sequence shown here is derived from an EMBL/GenBank/DDBJ whole genome shotgun (WGS) entry which is preliminary data.</text>
</comment>
<dbReference type="InterPro" id="IPR000160">
    <property type="entry name" value="GGDEF_dom"/>
</dbReference>
<proteinExistence type="predicted"/>
<dbReference type="EC" id="2.7.7.65" evidence="1"/>
<dbReference type="Proteomes" id="UP000756860">
    <property type="component" value="Unassembled WGS sequence"/>
</dbReference>
<keyword evidence="2" id="KW-0812">Transmembrane</keyword>
<name>A0ABS5SFA5_9BACT</name>
<reference evidence="5 6" key="1">
    <citation type="submission" date="2021-05" db="EMBL/GenBank/DDBJ databases">
        <title>The draft genome of Geobacter luticola JCM 17780.</title>
        <authorList>
            <person name="Xu Z."/>
            <person name="Masuda Y."/>
            <person name="Itoh H."/>
            <person name="Senoo K."/>
        </authorList>
    </citation>
    <scope>NUCLEOTIDE SEQUENCE [LARGE SCALE GENOMIC DNA]</scope>
    <source>
        <strain evidence="5 6">JCM 17780</strain>
    </source>
</reference>
<sequence>MRLTLVQKLVAGYAAIAFFTMAALVYSVMGLYSLNTTARDIANNDLVFINTAIKLRESVLAQQRAAVKGAVLNSPEFKTLYQERADEFQHLLLNLTATQNPDELKPIVGSYVGFKRSAEQLLGGDKNSAVQLNSAADRVVDAIDASAANRQAQLSSKLKAADQKQGRTVQWTLILSFTGFLLAIIVATLVTYKISKAFTKLKKATHRIAEGDFDFDPRIPAGDEIGELAGDFVRMASRLKISEQMNLDASPLTRLPGNIAIERVLTRRLQGPEPFAVCYADLDNLKAYNDHYGYIRASDLIKTTGEIIHEVVRKHAGEDAFVGHVGGDDFVMVVSVEEAADVCEAIIGQFGRAIVSYYDPVDLERGAIEAVDRYGVPRVFPIMTISIAVVICGQGEYESAVEIARAAAEMKDYVKGQPGSNYLMNRRRHNR</sequence>
<dbReference type="PANTHER" id="PTHR45138">
    <property type="entry name" value="REGULATORY COMPONENTS OF SENSORY TRANSDUCTION SYSTEM"/>
    <property type="match status" value="1"/>
</dbReference>
<dbReference type="SMART" id="SM00304">
    <property type="entry name" value="HAMP"/>
    <property type="match status" value="1"/>
</dbReference>
<dbReference type="InterPro" id="IPR050469">
    <property type="entry name" value="Diguanylate_Cyclase"/>
</dbReference>
<dbReference type="InterPro" id="IPR043128">
    <property type="entry name" value="Rev_trsase/Diguanyl_cyclase"/>
</dbReference>
<evidence type="ECO:0000313" key="5">
    <source>
        <dbReference type="EMBL" id="MBT0654041.1"/>
    </source>
</evidence>
<evidence type="ECO:0000259" key="3">
    <source>
        <dbReference type="PROSITE" id="PS50885"/>
    </source>
</evidence>
<dbReference type="Gene3D" id="3.30.70.270">
    <property type="match status" value="1"/>
</dbReference>
<dbReference type="SUPFAM" id="SSF55073">
    <property type="entry name" value="Nucleotide cyclase"/>
    <property type="match status" value="1"/>
</dbReference>
<dbReference type="PROSITE" id="PS50885">
    <property type="entry name" value="HAMP"/>
    <property type="match status" value="1"/>
</dbReference>
<keyword evidence="5" id="KW-0548">Nucleotidyltransferase</keyword>
<feature type="transmembrane region" description="Helical" evidence="2">
    <location>
        <begin position="171"/>
        <end position="192"/>
    </location>
</feature>
<evidence type="ECO:0000256" key="1">
    <source>
        <dbReference type="ARBA" id="ARBA00012528"/>
    </source>
</evidence>
<accession>A0ABS5SFA5</accession>
<dbReference type="RefSeq" id="WP_214176052.1">
    <property type="nucleotide sequence ID" value="NZ_JAHCVK010000007.1"/>
</dbReference>
<evidence type="ECO:0000259" key="4">
    <source>
        <dbReference type="PROSITE" id="PS50887"/>
    </source>
</evidence>
<dbReference type="GO" id="GO:0052621">
    <property type="term" value="F:diguanylate cyclase activity"/>
    <property type="evidence" value="ECO:0007669"/>
    <property type="project" value="UniProtKB-EC"/>
</dbReference>
<dbReference type="EMBL" id="JAHCVK010000007">
    <property type="protein sequence ID" value="MBT0654041.1"/>
    <property type="molecule type" value="Genomic_DNA"/>
</dbReference>
<dbReference type="SMART" id="SM00267">
    <property type="entry name" value="GGDEF"/>
    <property type="match status" value="1"/>
</dbReference>
<dbReference type="PANTHER" id="PTHR45138:SF6">
    <property type="entry name" value="DIGUANYLATE CYCLASE DGCN"/>
    <property type="match status" value="1"/>
</dbReference>
<dbReference type="PROSITE" id="PS50887">
    <property type="entry name" value="GGDEF"/>
    <property type="match status" value="1"/>
</dbReference>
<protein>
    <recommendedName>
        <fullName evidence="1">diguanylate cyclase</fullName>
        <ecNumber evidence="1">2.7.7.65</ecNumber>
    </recommendedName>
</protein>
<feature type="domain" description="HAMP" evidence="3">
    <location>
        <begin position="192"/>
        <end position="244"/>
    </location>
</feature>
<gene>
    <name evidence="5" type="ORF">KI810_13305</name>
</gene>
<keyword evidence="6" id="KW-1185">Reference proteome</keyword>
<dbReference type="InterPro" id="IPR029787">
    <property type="entry name" value="Nucleotide_cyclase"/>
</dbReference>
<dbReference type="CDD" id="cd01949">
    <property type="entry name" value="GGDEF"/>
    <property type="match status" value="1"/>
</dbReference>
<dbReference type="SUPFAM" id="SSF158472">
    <property type="entry name" value="HAMP domain-like"/>
    <property type="match status" value="1"/>
</dbReference>
<keyword evidence="2" id="KW-1133">Transmembrane helix</keyword>
<feature type="transmembrane region" description="Helical" evidence="2">
    <location>
        <begin position="12"/>
        <end position="34"/>
    </location>
</feature>
<organism evidence="5 6">
    <name type="scientific">Geomobilimonas luticola</name>
    <dbReference type="NCBI Taxonomy" id="1114878"/>
    <lineage>
        <taxon>Bacteria</taxon>
        <taxon>Pseudomonadati</taxon>
        <taxon>Thermodesulfobacteriota</taxon>
        <taxon>Desulfuromonadia</taxon>
        <taxon>Geobacterales</taxon>
        <taxon>Geobacteraceae</taxon>
        <taxon>Geomobilimonas</taxon>
    </lineage>
</organism>
<keyword evidence="2" id="KW-0472">Membrane</keyword>
<keyword evidence="5" id="KW-0808">Transferase</keyword>
<dbReference type="InterPro" id="IPR003660">
    <property type="entry name" value="HAMP_dom"/>
</dbReference>